<protein>
    <recommendedName>
        <fullName evidence="1">Cyclic-phosphate processing Receiver domain-containing protein</fullName>
    </recommendedName>
</protein>
<comment type="caution">
    <text evidence="2">The sequence shown here is derived from an EMBL/GenBank/DDBJ whole genome shotgun (WGS) entry which is preliminary data.</text>
</comment>
<sequence>MSSSEGNPIRLWLDDIRSAPVGYTLCRSVNEAKKQILRAEDRKAKIEIIDCDHDLGDYAHDGGDGIKLLDWLAERQTCYPVALHTMNPDGRENMRREIERYWR</sequence>
<reference evidence="2 3" key="1">
    <citation type="submission" date="2020-12" db="EMBL/GenBank/DDBJ databases">
        <title>Whole genome sequences of gut porcine anaerobes.</title>
        <authorList>
            <person name="Kubasova T."/>
            <person name="Jahodarova E."/>
            <person name="Rychlik I."/>
        </authorList>
    </citation>
    <scope>NUCLEOTIDE SEQUENCE [LARGE SCALE GENOMIC DNA]</scope>
    <source>
        <strain evidence="2 3">An867</strain>
    </source>
</reference>
<dbReference type="RefSeq" id="WP_235322857.1">
    <property type="nucleotide sequence ID" value="NZ_JAFBIT010000001.1"/>
</dbReference>
<evidence type="ECO:0000259" key="1">
    <source>
        <dbReference type="Pfam" id="PF20274"/>
    </source>
</evidence>
<dbReference type="Proteomes" id="UP001299220">
    <property type="component" value="Unassembled WGS sequence"/>
</dbReference>
<gene>
    <name evidence="2" type="ORF">JQM67_04470</name>
</gene>
<proteinExistence type="predicted"/>
<keyword evidence="3" id="KW-1185">Reference proteome</keyword>
<dbReference type="EMBL" id="JAFBIT010000001">
    <property type="protein sequence ID" value="MCF2651849.1"/>
    <property type="molecule type" value="Genomic_DNA"/>
</dbReference>
<accession>A0ABS9CL29</accession>
<evidence type="ECO:0000313" key="2">
    <source>
        <dbReference type="EMBL" id="MCF2651849.1"/>
    </source>
</evidence>
<feature type="domain" description="Cyclic-phosphate processing Receiver" evidence="1">
    <location>
        <begin position="9"/>
        <end position="99"/>
    </location>
</feature>
<organism evidence="2 3">
    <name type="scientific">Anaeromassilibacillus senegalensis</name>
    <dbReference type="NCBI Taxonomy" id="1673717"/>
    <lineage>
        <taxon>Bacteria</taxon>
        <taxon>Bacillati</taxon>
        <taxon>Bacillota</taxon>
        <taxon>Clostridia</taxon>
        <taxon>Eubacteriales</taxon>
        <taxon>Acutalibacteraceae</taxon>
        <taxon>Anaeromassilibacillus</taxon>
    </lineage>
</organism>
<dbReference type="Pfam" id="PF20274">
    <property type="entry name" value="cREC_REC"/>
    <property type="match status" value="1"/>
</dbReference>
<dbReference type="InterPro" id="IPR046909">
    <property type="entry name" value="cREC_REC"/>
</dbReference>
<name>A0ABS9CL29_9FIRM</name>
<evidence type="ECO:0000313" key="3">
    <source>
        <dbReference type="Proteomes" id="UP001299220"/>
    </source>
</evidence>